<gene>
    <name evidence="4" type="ORF">D8674_024478</name>
</gene>
<name>A0A5N5H308_9ROSA</name>
<dbReference type="InterPro" id="IPR002885">
    <property type="entry name" value="PPR_rpt"/>
</dbReference>
<dbReference type="InterPro" id="IPR036291">
    <property type="entry name" value="NAD(P)-bd_dom_sf"/>
</dbReference>
<dbReference type="AlphaFoldDB" id="A0A5N5H308"/>
<accession>A0A5N5H308</accession>
<feature type="domain" description="NAD(P)-binding" evidence="3">
    <location>
        <begin position="65"/>
        <end position="191"/>
    </location>
</feature>
<reference evidence="4 5" key="3">
    <citation type="submission" date="2019-11" db="EMBL/GenBank/DDBJ databases">
        <title>A de novo genome assembly of a pear dwarfing rootstock.</title>
        <authorList>
            <person name="Wang F."/>
            <person name="Wang J."/>
            <person name="Li S."/>
            <person name="Zhang Y."/>
            <person name="Fang M."/>
            <person name="Ma L."/>
            <person name="Zhao Y."/>
            <person name="Jiang S."/>
        </authorList>
    </citation>
    <scope>NUCLEOTIDE SEQUENCE [LARGE SCALE GENOMIC DNA]</scope>
    <source>
        <strain evidence="4">S2</strain>
        <tissue evidence="4">Leaf</tissue>
    </source>
</reference>
<dbReference type="Proteomes" id="UP000327157">
    <property type="component" value="Chromosome 4"/>
</dbReference>
<dbReference type="InterPro" id="IPR046960">
    <property type="entry name" value="PPR_At4g14850-like_plant"/>
</dbReference>
<organism evidence="4 5">
    <name type="scientific">Pyrus ussuriensis x Pyrus communis</name>
    <dbReference type="NCBI Taxonomy" id="2448454"/>
    <lineage>
        <taxon>Eukaryota</taxon>
        <taxon>Viridiplantae</taxon>
        <taxon>Streptophyta</taxon>
        <taxon>Embryophyta</taxon>
        <taxon>Tracheophyta</taxon>
        <taxon>Spermatophyta</taxon>
        <taxon>Magnoliopsida</taxon>
        <taxon>eudicotyledons</taxon>
        <taxon>Gunneridae</taxon>
        <taxon>Pentapetalae</taxon>
        <taxon>rosids</taxon>
        <taxon>fabids</taxon>
        <taxon>Rosales</taxon>
        <taxon>Rosaceae</taxon>
        <taxon>Amygdaloideae</taxon>
        <taxon>Maleae</taxon>
        <taxon>Pyrus</taxon>
    </lineage>
</organism>
<dbReference type="FunFam" id="3.40.50.720:FF:000349">
    <property type="entry name" value="Uncharacterized protein At1g32220, chloroplastic"/>
    <property type="match status" value="1"/>
</dbReference>
<reference evidence="5" key="2">
    <citation type="submission" date="2019-10" db="EMBL/GenBank/DDBJ databases">
        <title>A de novo genome assembly of a pear dwarfing rootstock.</title>
        <authorList>
            <person name="Wang F."/>
            <person name="Wang J."/>
            <person name="Li S."/>
            <person name="Zhang Y."/>
            <person name="Fang M."/>
            <person name="Ma L."/>
            <person name="Zhao Y."/>
            <person name="Jiang S."/>
        </authorList>
    </citation>
    <scope>NUCLEOTIDE SEQUENCE [LARGE SCALE GENOMIC DNA]</scope>
</reference>
<dbReference type="FunFam" id="1.25.40.10:FF:000694">
    <property type="entry name" value="Pentatricopeptide repeat-containing protein At3g50420"/>
    <property type="match status" value="1"/>
</dbReference>
<dbReference type="Gene3D" id="3.40.50.720">
    <property type="entry name" value="NAD(P)-binding Rossmann-like Domain"/>
    <property type="match status" value="1"/>
</dbReference>
<dbReference type="PANTHER" id="PTHR47926:SF471">
    <property type="entry name" value="DYW DOMAIN-CONTAINING PROTEIN"/>
    <property type="match status" value="1"/>
</dbReference>
<feature type="repeat" description="PPR" evidence="2">
    <location>
        <begin position="541"/>
        <end position="575"/>
    </location>
</feature>
<dbReference type="Pfam" id="PF13041">
    <property type="entry name" value="PPR_2"/>
    <property type="match status" value="3"/>
</dbReference>
<feature type="repeat" description="PPR" evidence="2">
    <location>
        <begin position="733"/>
        <end position="767"/>
    </location>
</feature>
<evidence type="ECO:0000256" key="1">
    <source>
        <dbReference type="ARBA" id="ARBA00022737"/>
    </source>
</evidence>
<dbReference type="NCBIfam" id="TIGR00756">
    <property type="entry name" value="PPR"/>
    <property type="match status" value="4"/>
</dbReference>
<feature type="repeat" description="PPR" evidence="2">
    <location>
        <begin position="632"/>
        <end position="666"/>
    </location>
</feature>
<dbReference type="GO" id="GO:0099402">
    <property type="term" value="P:plant organ development"/>
    <property type="evidence" value="ECO:0007669"/>
    <property type="project" value="UniProtKB-ARBA"/>
</dbReference>
<dbReference type="PROSITE" id="PS51375">
    <property type="entry name" value="PPR"/>
    <property type="match status" value="5"/>
</dbReference>
<dbReference type="OrthoDB" id="185373at2759"/>
<proteinExistence type="predicted"/>
<comment type="caution">
    <text evidence="4">The sequence shown here is derived from an EMBL/GenBank/DDBJ whole genome shotgun (WGS) entry which is preliminary data.</text>
</comment>
<dbReference type="InterPro" id="IPR011990">
    <property type="entry name" value="TPR-like_helical_dom_sf"/>
</dbReference>
<evidence type="ECO:0000259" key="3">
    <source>
        <dbReference type="Pfam" id="PF13460"/>
    </source>
</evidence>
<reference evidence="4 5" key="1">
    <citation type="submission" date="2019-09" db="EMBL/GenBank/DDBJ databases">
        <authorList>
            <person name="Ou C."/>
        </authorList>
    </citation>
    <scope>NUCLEOTIDE SEQUENCE [LARGE SCALE GENOMIC DNA]</scope>
    <source>
        <strain evidence="4">S2</strain>
        <tissue evidence="4">Leaf</tissue>
    </source>
</reference>
<dbReference type="FunFam" id="1.25.40.10:FF:000158">
    <property type="entry name" value="pentatricopeptide repeat-containing protein At2g33680"/>
    <property type="match status" value="1"/>
</dbReference>
<sequence>MSSFLHFPAVSTLPSSLPGAFFPARPKPTSLLHRRYAEVNVKTDFNSTTIDVVADVKPERVVVLGGTGFVGSAICKAAVSRGIEVVGVSRSGRPTYSGAWIDQVNWVPGDVFYVNWDEILIGATAVVSTIGGFGSEEQMQRINGEANVVAVNAAKDYGVPKFILISVHDYNLPPFLLSSGYFTGKRKAESEVLSKYPNSGIVLRPGFIYGKRRVDGFEIPLDLIGEPLERFINATENFTKPLSSLPASDLLLAPPVSVDDVALAAINGIRDDDFFGIFTIAQIKEAAEKVRVRKIHGHILASNYHPDIIFQNHVLNMRGKCGSFADARKVFDAMSERNVVSWTSLISGYSQNSQEDKAIELYFQMLRSGCMPDHFTFGSVVKACSGLGNELLGRQLHAHVIKSETGSHPIAQNALTSMHTKFGLIADAFDVFFRVPTKDLISWGSMIAGFSQLGFDKEALDHFKEMLRQGAYQPNEFIFGSAFSACGRLLNPEFGKQIHGMRIKFGLRRDIFAGCSLCDMYAKCGHLESARTVFYRIDRPDLVSWNAIISGFSNAGDSDEALSFFSQIQHKGLIPDEVSDLPILTACTSPSMLYQGMQIHSYIIKGAFDSIFICSNLYDAFLVFEDIRNHADSVSWNAIITACMQHNQAREVFKLLNLMRISETKPDHITSGNVIGACANIASLEVGNQIHCFTVKSGIVLDVTVSNGLIDMYTKCGSIGSAQKLFSWMEDTDVVSWSSLIVGYAQFGYGEEALDLFKRMKELGIKPNEVPLVGVLTACSHIGLVEEALKVYKTMESEHGIVLTIEHCSCMVDLLAPENILKLDPTHSAALVLLCNIHASSGSWDDVARLRNLMRERDVRKVPGQSWIEVKDRTHVFFELWLQMLDDGYEPLQA</sequence>
<dbReference type="FunFam" id="1.25.40.10:FF:001103">
    <property type="entry name" value="Glycerol-3-phosphate dehydrogenase [NAD(+)]"/>
    <property type="match status" value="1"/>
</dbReference>
<dbReference type="Pfam" id="PF13460">
    <property type="entry name" value="NAD_binding_10"/>
    <property type="match status" value="1"/>
</dbReference>
<dbReference type="GO" id="GO:0003723">
    <property type="term" value="F:RNA binding"/>
    <property type="evidence" value="ECO:0007669"/>
    <property type="project" value="InterPro"/>
</dbReference>
<dbReference type="Pfam" id="PF20431">
    <property type="entry name" value="E_motif"/>
    <property type="match status" value="1"/>
</dbReference>
<feature type="repeat" description="PPR" evidence="2">
    <location>
        <begin position="439"/>
        <end position="473"/>
    </location>
</feature>
<dbReference type="FunFam" id="1.25.40.10:FF:000196">
    <property type="entry name" value="Pentatricopeptide repeat-containing protein At4g14850"/>
    <property type="match status" value="1"/>
</dbReference>
<dbReference type="EMBL" id="SMOL01000231">
    <property type="protein sequence ID" value="KAB2622296.1"/>
    <property type="molecule type" value="Genomic_DNA"/>
</dbReference>
<keyword evidence="5" id="KW-1185">Reference proteome</keyword>
<evidence type="ECO:0000256" key="2">
    <source>
        <dbReference type="PROSITE-ProRule" id="PRU00708"/>
    </source>
</evidence>
<keyword evidence="1" id="KW-0677">Repeat</keyword>
<dbReference type="InterPro" id="IPR046848">
    <property type="entry name" value="E_motif"/>
</dbReference>
<dbReference type="InterPro" id="IPR016040">
    <property type="entry name" value="NAD(P)-bd_dom"/>
</dbReference>
<dbReference type="SUPFAM" id="SSF51735">
    <property type="entry name" value="NAD(P)-binding Rossmann-fold domains"/>
    <property type="match status" value="1"/>
</dbReference>
<dbReference type="PANTHER" id="PTHR47926">
    <property type="entry name" value="PENTATRICOPEPTIDE REPEAT-CONTAINING PROTEIN"/>
    <property type="match status" value="1"/>
</dbReference>
<evidence type="ECO:0000313" key="4">
    <source>
        <dbReference type="EMBL" id="KAB2622296.1"/>
    </source>
</evidence>
<dbReference type="GO" id="GO:0009451">
    <property type="term" value="P:RNA modification"/>
    <property type="evidence" value="ECO:0007669"/>
    <property type="project" value="InterPro"/>
</dbReference>
<dbReference type="Pfam" id="PF01535">
    <property type="entry name" value="PPR"/>
    <property type="match status" value="3"/>
</dbReference>
<protein>
    <submittedName>
        <fullName evidence="4">Pentatricopeptide repeat-containing protein</fullName>
    </submittedName>
</protein>
<feature type="repeat" description="PPR" evidence="2">
    <location>
        <begin position="338"/>
        <end position="372"/>
    </location>
</feature>
<evidence type="ECO:0000313" key="5">
    <source>
        <dbReference type="Proteomes" id="UP000327157"/>
    </source>
</evidence>
<dbReference type="Gene3D" id="1.25.40.10">
    <property type="entry name" value="Tetratricopeptide repeat domain"/>
    <property type="match status" value="5"/>
</dbReference>